<dbReference type="EMBL" id="CACVKT020001609">
    <property type="protein sequence ID" value="CAC5369703.1"/>
    <property type="molecule type" value="Genomic_DNA"/>
</dbReference>
<evidence type="ECO:0000313" key="1">
    <source>
        <dbReference type="EMBL" id="CAC5369703.1"/>
    </source>
</evidence>
<name>A0A6J8AL74_MYTCO</name>
<gene>
    <name evidence="1" type="ORF">MCOR_8816</name>
</gene>
<accession>A0A6J8AL74</accession>
<protein>
    <submittedName>
        <fullName evidence="1">Uncharacterized protein</fullName>
    </submittedName>
</protein>
<dbReference type="AlphaFoldDB" id="A0A6J8AL74"/>
<evidence type="ECO:0000313" key="2">
    <source>
        <dbReference type="Proteomes" id="UP000507470"/>
    </source>
</evidence>
<sequence length="168" mass="19516">MLKFSGDYLVLFFGSSPHGKDDAAKLKIKLDCLALLIAFFPVEESPSTKKWEKKERENVKFKLINLNNNDFLLFPIIPRRAEEPTESERLERNIGNLQERWLTRSSTSRRLYHERNQVMSGTCFMVLGERLGGLLQLRYKLAFSLSVRIETGNGNWSRLLWMVFTVTA</sequence>
<organism evidence="1 2">
    <name type="scientific">Mytilus coruscus</name>
    <name type="common">Sea mussel</name>
    <dbReference type="NCBI Taxonomy" id="42192"/>
    <lineage>
        <taxon>Eukaryota</taxon>
        <taxon>Metazoa</taxon>
        <taxon>Spiralia</taxon>
        <taxon>Lophotrochozoa</taxon>
        <taxon>Mollusca</taxon>
        <taxon>Bivalvia</taxon>
        <taxon>Autobranchia</taxon>
        <taxon>Pteriomorphia</taxon>
        <taxon>Mytilida</taxon>
        <taxon>Mytiloidea</taxon>
        <taxon>Mytilidae</taxon>
        <taxon>Mytilinae</taxon>
        <taxon>Mytilus</taxon>
    </lineage>
</organism>
<keyword evidence="2" id="KW-1185">Reference proteome</keyword>
<dbReference type="Proteomes" id="UP000507470">
    <property type="component" value="Unassembled WGS sequence"/>
</dbReference>
<proteinExistence type="predicted"/>
<reference evidence="1 2" key="1">
    <citation type="submission" date="2020-06" db="EMBL/GenBank/DDBJ databases">
        <authorList>
            <person name="Li R."/>
            <person name="Bekaert M."/>
        </authorList>
    </citation>
    <scope>NUCLEOTIDE SEQUENCE [LARGE SCALE GENOMIC DNA]</scope>
    <source>
        <strain evidence="2">wild</strain>
    </source>
</reference>